<evidence type="ECO:0000313" key="2">
    <source>
        <dbReference type="EMBL" id="GBP83646.1"/>
    </source>
</evidence>
<proteinExistence type="predicted"/>
<keyword evidence="1" id="KW-0812">Transmembrane</keyword>
<dbReference type="AlphaFoldDB" id="A0A4C1Z4W4"/>
<keyword evidence="1" id="KW-0472">Membrane</keyword>
<dbReference type="EMBL" id="BGZK01001631">
    <property type="protein sequence ID" value="GBP83646.1"/>
    <property type="molecule type" value="Genomic_DNA"/>
</dbReference>
<accession>A0A4C1Z4W4</accession>
<keyword evidence="1" id="KW-1133">Transmembrane helix</keyword>
<sequence>MGAARPAARPNADCGPSPLTPNTFILLYACCFVRGVEFFLAFRDRTIKTVCCTPTSGLPVTFNRATKTIFIMPLRDAVLRFAIYELCDGSETLRVAYLAPELGRRGRGGSGEERYRTRY</sequence>
<organism evidence="2 3">
    <name type="scientific">Eumeta variegata</name>
    <name type="common">Bagworm moth</name>
    <name type="synonym">Eumeta japonica</name>
    <dbReference type="NCBI Taxonomy" id="151549"/>
    <lineage>
        <taxon>Eukaryota</taxon>
        <taxon>Metazoa</taxon>
        <taxon>Ecdysozoa</taxon>
        <taxon>Arthropoda</taxon>
        <taxon>Hexapoda</taxon>
        <taxon>Insecta</taxon>
        <taxon>Pterygota</taxon>
        <taxon>Neoptera</taxon>
        <taxon>Endopterygota</taxon>
        <taxon>Lepidoptera</taxon>
        <taxon>Glossata</taxon>
        <taxon>Ditrysia</taxon>
        <taxon>Tineoidea</taxon>
        <taxon>Psychidae</taxon>
        <taxon>Oiketicinae</taxon>
        <taxon>Eumeta</taxon>
    </lineage>
</organism>
<dbReference type="PROSITE" id="PS51257">
    <property type="entry name" value="PROKAR_LIPOPROTEIN"/>
    <property type="match status" value="1"/>
</dbReference>
<name>A0A4C1Z4W4_EUMVA</name>
<feature type="transmembrane region" description="Helical" evidence="1">
    <location>
        <begin position="25"/>
        <end position="42"/>
    </location>
</feature>
<evidence type="ECO:0000313" key="3">
    <source>
        <dbReference type="Proteomes" id="UP000299102"/>
    </source>
</evidence>
<gene>
    <name evidence="2" type="ORF">EVAR_57805_1</name>
</gene>
<dbReference type="Proteomes" id="UP000299102">
    <property type="component" value="Unassembled WGS sequence"/>
</dbReference>
<keyword evidence="3" id="KW-1185">Reference proteome</keyword>
<protein>
    <submittedName>
        <fullName evidence="2">Uncharacterized protein</fullName>
    </submittedName>
</protein>
<evidence type="ECO:0000256" key="1">
    <source>
        <dbReference type="SAM" id="Phobius"/>
    </source>
</evidence>
<reference evidence="2 3" key="1">
    <citation type="journal article" date="2019" name="Commun. Biol.">
        <title>The bagworm genome reveals a unique fibroin gene that provides high tensile strength.</title>
        <authorList>
            <person name="Kono N."/>
            <person name="Nakamura H."/>
            <person name="Ohtoshi R."/>
            <person name="Tomita M."/>
            <person name="Numata K."/>
            <person name="Arakawa K."/>
        </authorList>
    </citation>
    <scope>NUCLEOTIDE SEQUENCE [LARGE SCALE GENOMIC DNA]</scope>
</reference>
<comment type="caution">
    <text evidence="2">The sequence shown here is derived from an EMBL/GenBank/DDBJ whole genome shotgun (WGS) entry which is preliminary data.</text>
</comment>